<dbReference type="InterPro" id="IPR015867">
    <property type="entry name" value="N-reg_PII/ATP_PRibTrfase_C"/>
</dbReference>
<keyword evidence="3" id="KW-1185">Reference proteome</keyword>
<organism evidence="3 4">
    <name type="scientific">Panagrellus redivivus</name>
    <name type="common">Microworm</name>
    <dbReference type="NCBI Taxonomy" id="6233"/>
    <lineage>
        <taxon>Eukaryota</taxon>
        <taxon>Metazoa</taxon>
        <taxon>Ecdysozoa</taxon>
        <taxon>Nematoda</taxon>
        <taxon>Chromadorea</taxon>
        <taxon>Rhabditida</taxon>
        <taxon>Tylenchina</taxon>
        <taxon>Panagrolaimomorpha</taxon>
        <taxon>Panagrolaimoidea</taxon>
        <taxon>Panagrolaimidae</taxon>
        <taxon>Panagrellus</taxon>
    </lineage>
</organism>
<dbReference type="GO" id="GO:0010038">
    <property type="term" value="P:response to metal ion"/>
    <property type="evidence" value="ECO:0007669"/>
    <property type="project" value="InterPro"/>
</dbReference>
<dbReference type="PANTHER" id="PTHR23419:SF8">
    <property type="entry name" value="FI09726P"/>
    <property type="match status" value="1"/>
</dbReference>
<evidence type="ECO:0000313" key="3">
    <source>
        <dbReference type="Proteomes" id="UP000492821"/>
    </source>
</evidence>
<dbReference type="SUPFAM" id="SSF54913">
    <property type="entry name" value="GlnB-like"/>
    <property type="match status" value="1"/>
</dbReference>
<reference evidence="3" key="1">
    <citation type="journal article" date="2013" name="Genetics">
        <title>The draft genome and transcriptome of Panagrellus redivivus are shaped by the harsh demands of a free-living lifestyle.</title>
        <authorList>
            <person name="Srinivasan J."/>
            <person name="Dillman A.R."/>
            <person name="Macchietto M.G."/>
            <person name="Heikkinen L."/>
            <person name="Lakso M."/>
            <person name="Fracchia K.M."/>
            <person name="Antoshechkin I."/>
            <person name="Mortazavi A."/>
            <person name="Wong G."/>
            <person name="Sternberg P.W."/>
        </authorList>
    </citation>
    <scope>NUCLEOTIDE SEQUENCE [LARGE SCALE GENOMIC DNA]</scope>
    <source>
        <strain evidence="3">MT8872</strain>
    </source>
</reference>
<comment type="similarity">
    <text evidence="1">Belongs to the CutA family.</text>
</comment>
<evidence type="ECO:0000256" key="1">
    <source>
        <dbReference type="ARBA" id="ARBA00010169"/>
    </source>
</evidence>
<accession>A0A7E4ZWH1</accession>
<proteinExistence type="inferred from homology"/>
<dbReference type="InterPro" id="IPR011322">
    <property type="entry name" value="N-reg_PII-like_a/b"/>
</dbReference>
<evidence type="ECO:0000313" key="4">
    <source>
        <dbReference type="WBParaSite" id="Pan_g21822.t1"/>
    </source>
</evidence>
<feature type="compositionally biased region" description="Low complexity" evidence="2">
    <location>
        <begin position="107"/>
        <end position="120"/>
    </location>
</feature>
<dbReference type="GO" id="GO:0005507">
    <property type="term" value="F:copper ion binding"/>
    <property type="evidence" value="ECO:0007669"/>
    <property type="project" value="TreeGrafter"/>
</dbReference>
<dbReference type="PANTHER" id="PTHR23419">
    <property type="entry name" value="DIVALENT CATION TOLERANCE CUTA-RELATED"/>
    <property type="match status" value="1"/>
</dbReference>
<protein>
    <submittedName>
        <fullName evidence="4">Divalent-cation tolerance protein CutA</fullName>
    </submittedName>
</protein>
<name>A0A7E4ZWH1_PANRE</name>
<dbReference type="AlphaFoldDB" id="A0A7E4ZWH1"/>
<dbReference type="Pfam" id="PF03091">
    <property type="entry name" value="CutA1"/>
    <property type="match status" value="1"/>
</dbReference>
<feature type="region of interest" description="Disordered" evidence="2">
    <location>
        <begin position="106"/>
        <end position="128"/>
    </location>
</feature>
<evidence type="ECO:0000256" key="2">
    <source>
        <dbReference type="SAM" id="MobiDB-lite"/>
    </source>
</evidence>
<dbReference type="InterPro" id="IPR004323">
    <property type="entry name" value="Ion_tolerance_CutA"/>
</dbReference>
<dbReference type="WBParaSite" id="Pan_g21822.t1">
    <property type="protein sequence ID" value="Pan_g21822.t1"/>
    <property type="gene ID" value="Pan_g21822"/>
</dbReference>
<reference evidence="4" key="2">
    <citation type="submission" date="2020-10" db="UniProtKB">
        <authorList>
            <consortium name="WormBaseParasite"/>
        </authorList>
    </citation>
    <scope>IDENTIFICATION</scope>
</reference>
<sequence>MTSAVFSVVYVTVPNAEVAQKLARSSVEAKLAACVNIVPGIKSVYLWKGAVEEDNELLLIIKTKNSSLECLKDHILKNHPYDVPEFISLPIESGSEPYLNWINEQVGGKATTTPNPTAAGGDDKHDES</sequence>
<dbReference type="Gene3D" id="3.30.70.120">
    <property type="match status" value="1"/>
</dbReference>
<dbReference type="Proteomes" id="UP000492821">
    <property type="component" value="Unassembled WGS sequence"/>
</dbReference>